<dbReference type="CDD" id="cd02801">
    <property type="entry name" value="DUS_like_FMN"/>
    <property type="match status" value="1"/>
</dbReference>
<dbReference type="Proteomes" id="UP000186176">
    <property type="component" value="Unassembled WGS sequence"/>
</dbReference>
<dbReference type="SUPFAM" id="SSF51395">
    <property type="entry name" value="FMN-linked oxidoreductases"/>
    <property type="match status" value="1"/>
</dbReference>
<dbReference type="InterPro" id="IPR013785">
    <property type="entry name" value="Aldolase_TIM"/>
</dbReference>
<dbReference type="GeneID" id="39977502"/>
<proteinExistence type="predicted"/>
<dbReference type="GO" id="GO:0000049">
    <property type="term" value="F:tRNA binding"/>
    <property type="evidence" value="ECO:0007669"/>
    <property type="project" value="UniProtKB-KW"/>
</dbReference>
<dbReference type="Gene3D" id="1.20.120.1460">
    <property type="match status" value="1"/>
</dbReference>
<dbReference type="GO" id="GO:0017150">
    <property type="term" value="F:tRNA dihydrouridine synthase activity"/>
    <property type="evidence" value="ECO:0007669"/>
    <property type="project" value="InterPro"/>
</dbReference>
<dbReference type="PANTHER" id="PTHR42907:SF1">
    <property type="entry name" value="FMN-LINKED OXIDOREDUCTASES SUPERFAMILY PROTEIN"/>
    <property type="match status" value="1"/>
</dbReference>
<evidence type="ECO:0000313" key="6">
    <source>
        <dbReference type="EMBL" id="OII71902.1"/>
    </source>
</evidence>
<evidence type="ECO:0000256" key="3">
    <source>
        <dbReference type="ARBA" id="ARBA00022884"/>
    </source>
</evidence>
<evidence type="ECO:0000256" key="2">
    <source>
        <dbReference type="ARBA" id="ARBA00022857"/>
    </source>
</evidence>
<dbReference type="EMBL" id="LRBP01000027">
    <property type="protein sequence ID" value="OII71902.1"/>
    <property type="molecule type" value="Genomic_DNA"/>
</dbReference>
<name>A0A1J4MCG0_9CRYT</name>
<protein>
    <submittedName>
        <fullName evidence="6">tRNA dihydouriding synthase</fullName>
    </submittedName>
</protein>
<keyword evidence="2" id="KW-0521">NADP</keyword>
<dbReference type="VEuPathDB" id="CryptoDB:cubi_00710"/>
<feature type="domain" description="DUS-like FMN-binding" evidence="5">
    <location>
        <begin position="56"/>
        <end position="218"/>
    </location>
</feature>
<feature type="region of interest" description="Disordered" evidence="4">
    <location>
        <begin position="1"/>
        <end position="29"/>
    </location>
</feature>
<dbReference type="AlphaFoldDB" id="A0A1J4MCG0"/>
<keyword evidence="1" id="KW-0820">tRNA-binding</keyword>
<dbReference type="PANTHER" id="PTHR42907">
    <property type="entry name" value="FMN-LINKED OXIDOREDUCTASES SUPERFAMILY PROTEIN"/>
    <property type="match status" value="1"/>
</dbReference>
<keyword evidence="3" id="KW-0694">RNA-binding</keyword>
<dbReference type="RefSeq" id="XP_028873521.1">
    <property type="nucleotide sequence ID" value="XM_029017723.1"/>
</dbReference>
<keyword evidence="7" id="KW-1185">Reference proteome</keyword>
<evidence type="ECO:0000256" key="4">
    <source>
        <dbReference type="SAM" id="MobiDB-lite"/>
    </source>
</evidence>
<evidence type="ECO:0000259" key="5">
    <source>
        <dbReference type="Pfam" id="PF01207"/>
    </source>
</evidence>
<sequence length="525" mass="61312">MENNQQLIMEPIHYLEHNHEREKQKQKYEQEYENKQKFNQKQNQNKNDLSNSVISVAPMLDVTNTHFRMLCRIISKRTELWTEMVVDDTIIHCYNDETRRATLEYVHFQKNESENPLVLQLGGNHPEKIEKAIEIAFRYGFRNFNLNVGCPSCKVASKGSFGASLFKDPLRVASIVDTCNKKFIDLGLVNTRISIKTRIGVDQYDTYQHLYNFISLVSGINVDNQNKSDYVSIFPDTQDERISLDYSPNNFIGADTFIIHTRKAWLNGINPSKNRTIPKLKYYWVYMLTLDFPSLTFILNGGVTSIEESISILTGDWYMKWYLDFKDIIQNIEIDSNKTKKIKTDNDIIDDHSENSTILNSSIALDDYYMEKNKAEDYERVYQAIRSGKWMNRIKGIMIGREVMNNPFVLSKVDSMIYGINETSGTRITRRIVLEKYCEYLSTIKPRDIQDSGKFTIGELNMYLKPVFGLFHGFSGTKYWRRTLSEFIQRSKKDDTFLVRGPREILLQSLDLFEKEHSDILDLVP</sequence>
<comment type="caution">
    <text evidence="6">The sequence shown here is derived from an EMBL/GenBank/DDBJ whole genome shotgun (WGS) entry which is preliminary data.</text>
</comment>
<feature type="compositionally biased region" description="Basic and acidic residues" evidence="4">
    <location>
        <begin position="13"/>
        <end position="29"/>
    </location>
</feature>
<accession>A0A1J4MCG0</accession>
<dbReference type="Pfam" id="PF01207">
    <property type="entry name" value="Dus"/>
    <property type="match status" value="1"/>
</dbReference>
<evidence type="ECO:0000313" key="7">
    <source>
        <dbReference type="Proteomes" id="UP000186176"/>
    </source>
</evidence>
<gene>
    <name evidence="6" type="ORF">cubi_00710</name>
</gene>
<dbReference type="OrthoDB" id="10262250at2759"/>
<reference evidence="6 7" key="1">
    <citation type="submission" date="2016-10" db="EMBL/GenBank/DDBJ databases">
        <title>Reductive evolution of mitochondrial metabolism and differential evolution of invasion-related proteins in Cryptosporidium.</title>
        <authorList>
            <person name="Liu S."/>
            <person name="Roellig D.M."/>
            <person name="Guo Y."/>
            <person name="Li N."/>
            <person name="Frace M.A."/>
            <person name="Tang K."/>
            <person name="Zhang L."/>
            <person name="Feng Y."/>
            <person name="Xiao L."/>
        </authorList>
    </citation>
    <scope>NUCLEOTIDE SEQUENCE [LARGE SCALE GENOMIC DNA]</scope>
    <source>
        <strain evidence="6">39726</strain>
    </source>
</reference>
<evidence type="ECO:0000256" key="1">
    <source>
        <dbReference type="ARBA" id="ARBA00022555"/>
    </source>
</evidence>
<dbReference type="Gene3D" id="3.20.20.70">
    <property type="entry name" value="Aldolase class I"/>
    <property type="match status" value="1"/>
</dbReference>
<dbReference type="InterPro" id="IPR004653">
    <property type="entry name" value="DusA"/>
</dbReference>
<organism evidence="6 7">
    <name type="scientific">Cryptosporidium ubiquitum</name>
    <dbReference type="NCBI Taxonomy" id="857276"/>
    <lineage>
        <taxon>Eukaryota</taxon>
        <taxon>Sar</taxon>
        <taxon>Alveolata</taxon>
        <taxon>Apicomplexa</taxon>
        <taxon>Conoidasida</taxon>
        <taxon>Coccidia</taxon>
        <taxon>Eucoccidiorida</taxon>
        <taxon>Eimeriorina</taxon>
        <taxon>Cryptosporidiidae</taxon>
        <taxon>Cryptosporidium</taxon>
    </lineage>
</organism>
<dbReference type="InterPro" id="IPR035587">
    <property type="entry name" value="DUS-like_FMN-bd"/>
</dbReference>